<dbReference type="Proteomes" id="UP001633002">
    <property type="component" value="Unassembled WGS sequence"/>
</dbReference>
<comment type="caution">
    <text evidence="1">The sequence shown here is derived from an EMBL/GenBank/DDBJ whole genome shotgun (WGS) entry which is preliminary data.</text>
</comment>
<protein>
    <submittedName>
        <fullName evidence="1">Uncharacterized protein</fullName>
    </submittedName>
</protein>
<organism evidence="1 2">
    <name type="scientific">Riccia sorocarpa</name>
    <dbReference type="NCBI Taxonomy" id="122646"/>
    <lineage>
        <taxon>Eukaryota</taxon>
        <taxon>Viridiplantae</taxon>
        <taxon>Streptophyta</taxon>
        <taxon>Embryophyta</taxon>
        <taxon>Marchantiophyta</taxon>
        <taxon>Marchantiopsida</taxon>
        <taxon>Marchantiidae</taxon>
        <taxon>Marchantiales</taxon>
        <taxon>Ricciaceae</taxon>
        <taxon>Riccia</taxon>
    </lineage>
</organism>
<reference evidence="1 2" key="1">
    <citation type="submission" date="2024-09" db="EMBL/GenBank/DDBJ databases">
        <title>Chromosome-scale assembly of Riccia sorocarpa.</title>
        <authorList>
            <person name="Paukszto L."/>
        </authorList>
    </citation>
    <scope>NUCLEOTIDE SEQUENCE [LARGE SCALE GENOMIC DNA]</scope>
    <source>
        <strain evidence="1">LP-2024</strain>
        <tissue evidence="1">Aerial parts of the thallus</tissue>
    </source>
</reference>
<keyword evidence="2" id="KW-1185">Reference proteome</keyword>
<dbReference type="AlphaFoldDB" id="A0ABD3H6E7"/>
<gene>
    <name evidence="1" type="ORF">R1sor_008945</name>
</gene>
<name>A0ABD3H6E7_9MARC</name>
<sequence length="342" mass="39425">MPDELTLFPFPYAYWSRKDVQEPPAGPFKSEQLLWFCEEAVIPASRVVDFLEEESNCPQTSCKYTRRKVDDPEMVTGEKKSGSRDLSHKFMEEFKDEIKFMEYYATHWHVRLEKWAKESRCFRHNNQNTNGSIERWHRTLKVHLRASRKGKTNRRIKCLLLSGFTELEIVQHLGTYSGTFAGGLKLLTTPVPDEDFEDHVINIDAPQSPTPAEAENTVLQDKPPYTEEDAVKLMHRNVADLAARDSLLQLDQHAEPFQILPRTDNSLKQRPDFVKRFMGKGHSKASNSSHIKQAAVLEISVEDFSQKRVQLPSMQSVLDKAALQSINLNLPPDQYQLDRQVK</sequence>
<evidence type="ECO:0000313" key="2">
    <source>
        <dbReference type="Proteomes" id="UP001633002"/>
    </source>
</evidence>
<evidence type="ECO:0000313" key="1">
    <source>
        <dbReference type="EMBL" id="KAL3686371.1"/>
    </source>
</evidence>
<dbReference type="EMBL" id="JBJQOH010000005">
    <property type="protein sequence ID" value="KAL3686371.1"/>
    <property type="molecule type" value="Genomic_DNA"/>
</dbReference>
<dbReference type="PANTHER" id="PTHR33977:SF1">
    <property type="entry name" value="ZINC ION BINDING PROTEIN"/>
    <property type="match status" value="1"/>
</dbReference>
<dbReference type="PANTHER" id="PTHR33977">
    <property type="entry name" value="ZINC ION BINDING PROTEIN"/>
    <property type="match status" value="1"/>
</dbReference>
<accession>A0ABD3H6E7</accession>
<proteinExistence type="predicted"/>